<name>A0A1J5SX21_9ZZZZ</name>
<evidence type="ECO:0000313" key="2">
    <source>
        <dbReference type="EMBL" id="OIR12499.1"/>
    </source>
</evidence>
<sequence>MSGSCTFEGCTFDNTGLCALEREPSNCSNRVANLAAGAITEGAQDIHEISSQPELLGAPVLERPSQASSLSSSRTLGLDDMNDMMGTKYVNLVGILGDPESGKTACLASLYLLISHAMLEGWTFANSRSLTGFEEIARGARDWNEGRVPEQMTIRTEIADDGPGFLHLRLVRNSDGQRVDLALPDVPGEWTQTLVNTGRSNQLDFMKSAEVIWIVLDGRTLAQIEKRQGLIARVGQLVGRLNTMLNNRIPRLILVVTHRDLHALGEDVKVRLQAELTRRSCKAEIVNVAPFSDNPDNVRAGSGLAELIDLTVGKLSERPIFWPSTEPTEGSRVFLNYRRNQ</sequence>
<dbReference type="EMBL" id="MLJW01000017">
    <property type="protein sequence ID" value="OIR12499.1"/>
    <property type="molecule type" value="Genomic_DNA"/>
</dbReference>
<protein>
    <recommendedName>
        <fullName evidence="1">Double-GTPase 2 domain-containing protein</fullName>
    </recommendedName>
</protein>
<dbReference type="InterPro" id="IPR027417">
    <property type="entry name" value="P-loop_NTPase"/>
</dbReference>
<organism evidence="2">
    <name type="scientific">mine drainage metagenome</name>
    <dbReference type="NCBI Taxonomy" id="410659"/>
    <lineage>
        <taxon>unclassified sequences</taxon>
        <taxon>metagenomes</taxon>
        <taxon>ecological metagenomes</taxon>
    </lineage>
</organism>
<proteinExistence type="predicted"/>
<evidence type="ECO:0000259" key="1">
    <source>
        <dbReference type="Pfam" id="PF19993"/>
    </source>
</evidence>
<comment type="caution">
    <text evidence="2">The sequence shown here is derived from an EMBL/GenBank/DDBJ whole genome shotgun (WGS) entry which is preliminary data.</text>
</comment>
<accession>A0A1J5SX21</accession>
<dbReference type="Pfam" id="PF19993">
    <property type="entry name" value="DO-GTPase2"/>
    <property type="match status" value="1"/>
</dbReference>
<gene>
    <name evidence="2" type="ORF">GALL_61980</name>
</gene>
<reference evidence="2" key="1">
    <citation type="submission" date="2016-10" db="EMBL/GenBank/DDBJ databases">
        <title>Sequence of Gallionella enrichment culture.</title>
        <authorList>
            <person name="Poehlein A."/>
            <person name="Muehling M."/>
            <person name="Daniel R."/>
        </authorList>
    </citation>
    <scope>NUCLEOTIDE SEQUENCE</scope>
</reference>
<dbReference type="SUPFAM" id="SSF52540">
    <property type="entry name" value="P-loop containing nucleoside triphosphate hydrolases"/>
    <property type="match status" value="1"/>
</dbReference>
<dbReference type="AlphaFoldDB" id="A0A1J5SX21"/>
<feature type="domain" description="Double-GTPase 2" evidence="1">
    <location>
        <begin position="91"/>
        <end position="309"/>
    </location>
</feature>
<dbReference type="InterPro" id="IPR045528">
    <property type="entry name" value="DO-GTPase2"/>
</dbReference>